<keyword evidence="5" id="KW-1185">Reference proteome</keyword>
<keyword evidence="2" id="KW-0560">Oxidoreductase</keyword>
<accession>A0A6A6CLL2</accession>
<proteinExistence type="inferred from homology"/>
<gene>
    <name evidence="4" type="ORF">M409DRAFT_23243</name>
</gene>
<evidence type="ECO:0000256" key="1">
    <source>
        <dbReference type="ARBA" id="ARBA00004685"/>
    </source>
</evidence>
<comment type="pathway">
    <text evidence="1">Mycotoxin biosynthesis.</text>
</comment>
<evidence type="ECO:0000313" key="5">
    <source>
        <dbReference type="Proteomes" id="UP000799537"/>
    </source>
</evidence>
<dbReference type="GO" id="GO:0043386">
    <property type="term" value="P:mycotoxin biosynthetic process"/>
    <property type="evidence" value="ECO:0007669"/>
    <property type="project" value="InterPro"/>
</dbReference>
<dbReference type="PANTHER" id="PTHR33365">
    <property type="entry name" value="YALI0B05434P"/>
    <property type="match status" value="1"/>
</dbReference>
<evidence type="ECO:0000313" key="4">
    <source>
        <dbReference type="EMBL" id="KAF2166609.1"/>
    </source>
</evidence>
<dbReference type="EMBL" id="ML993596">
    <property type="protein sequence ID" value="KAF2166609.1"/>
    <property type="molecule type" value="Genomic_DNA"/>
</dbReference>
<comment type="similarity">
    <text evidence="3">Belongs to the ustYa family.</text>
</comment>
<dbReference type="Pfam" id="PF11807">
    <property type="entry name" value="UstYa"/>
    <property type="match status" value="1"/>
</dbReference>
<dbReference type="GeneID" id="54559970"/>
<dbReference type="AlphaFoldDB" id="A0A6A6CLL2"/>
<dbReference type="GO" id="GO:0016491">
    <property type="term" value="F:oxidoreductase activity"/>
    <property type="evidence" value="ECO:0007669"/>
    <property type="project" value="UniProtKB-KW"/>
</dbReference>
<dbReference type="PANTHER" id="PTHR33365:SF11">
    <property type="entry name" value="TAT PATHWAY SIGNAL SEQUENCE"/>
    <property type="match status" value="1"/>
</dbReference>
<reference evidence="4" key="1">
    <citation type="journal article" date="2020" name="Stud. Mycol.">
        <title>101 Dothideomycetes genomes: a test case for predicting lifestyles and emergence of pathogens.</title>
        <authorList>
            <person name="Haridas S."/>
            <person name="Albert R."/>
            <person name="Binder M."/>
            <person name="Bloem J."/>
            <person name="Labutti K."/>
            <person name="Salamov A."/>
            <person name="Andreopoulos B."/>
            <person name="Baker S."/>
            <person name="Barry K."/>
            <person name="Bills G."/>
            <person name="Bluhm B."/>
            <person name="Cannon C."/>
            <person name="Castanera R."/>
            <person name="Culley D."/>
            <person name="Daum C."/>
            <person name="Ezra D."/>
            <person name="Gonzalez J."/>
            <person name="Henrissat B."/>
            <person name="Kuo A."/>
            <person name="Liang C."/>
            <person name="Lipzen A."/>
            <person name="Lutzoni F."/>
            <person name="Magnuson J."/>
            <person name="Mondo S."/>
            <person name="Nolan M."/>
            <person name="Ohm R."/>
            <person name="Pangilinan J."/>
            <person name="Park H.-J."/>
            <person name="Ramirez L."/>
            <person name="Alfaro M."/>
            <person name="Sun H."/>
            <person name="Tritt A."/>
            <person name="Yoshinaga Y."/>
            <person name="Zwiers L.-H."/>
            <person name="Turgeon B."/>
            <person name="Goodwin S."/>
            <person name="Spatafora J."/>
            <person name="Crous P."/>
            <person name="Grigoriev I."/>
        </authorList>
    </citation>
    <scope>NUCLEOTIDE SEQUENCE</scope>
    <source>
        <strain evidence="4">ATCC 36951</strain>
    </source>
</reference>
<evidence type="ECO:0000256" key="2">
    <source>
        <dbReference type="ARBA" id="ARBA00023002"/>
    </source>
</evidence>
<protein>
    <submittedName>
        <fullName evidence="4">Uncharacterized protein</fullName>
    </submittedName>
</protein>
<organism evidence="4 5">
    <name type="scientific">Zasmidium cellare ATCC 36951</name>
    <dbReference type="NCBI Taxonomy" id="1080233"/>
    <lineage>
        <taxon>Eukaryota</taxon>
        <taxon>Fungi</taxon>
        <taxon>Dikarya</taxon>
        <taxon>Ascomycota</taxon>
        <taxon>Pezizomycotina</taxon>
        <taxon>Dothideomycetes</taxon>
        <taxon>Dothideomycetidae</taxon>
        <taxon>Mycosphaerellales</taxon>
        <taxon>Mycosphaerellaceae</taxon>
        <taxon>Zasmidium</taxon>
    </lineage>
</organism>
<name>A0A6A6CLL2_ZASCE</name>
<dbReference type="Proteomes" id="UP000799537">
    <property type="component" value="Unassembled WGS sequence"/>
</dbReference>
<dbReference type="InterPro" id="IPR021765">
    <property type="entry name" value="UstYa-like"/>
</dbReference>
<dbReference type="RefSeq" id="XP_033667498.1">
    <property type="nucleotide sequence ID" value="XM_033806698.1"/>
</dbReference>
<evidence type="ECO:0000256" key="3">
    <source>
        <dbReference type="ARBA" id="ARBA00035112"/>
    </source>
</evidence>
<dbReference type="OrthoDB" id="3687641at2759"/>
<sequence>MWSSLPLLESILANWIPLSPSSRGLITLPQSSHPTHDPPYTLDPLNTGSPQEAYMLSAPHQLHCLSTIMHSYGKLWNGADETHMAEHIAHCFDYLRQGILCAGDVTVEGNASWRFPDRKVEPPWGAEHMCRDWEGVREWADEKGVWEFPDGLGIL</sequence>